<evidence type="ECO:0008006" key="4">
    <source>
        <dbReference type="Google" id="ProtNLM"/>
    </source>
</evidence>
<gene>
    <name evidence="2" type="ORF">SYV04_33295</name>
</gene>
<evidence type="ECO:0000256" key="1">
    <source>
        <dbReference type="SAM" id="SignalP"/>
    </source>
</evidence>
<organism evidence="2 3">
    <name type="scientific">Hyalangium rubrum</name>
    <dbReference type="NCBI Taxonomy" id="3103134"/>
    <lineage>
        <taxon>Bacteria</taxon>
        <taxon>Pseudomonadati</taxon>
        <taxon>Myxococcota</taxon>
        <taxon>Myxococcia</taxon>
        <taxon>Myxococcales</taxon>
        <taxon>Cystobacterineae</taxon>
        <taxon>Archangiaceae</taxon>
        <taxon>Hyalangium</taxon>
    </lineage>
</organism>
<sequence>MLSITLALVLSATPAPAVESWAKKACPLPKKEPQSNVEYKAQEGARAECLKKAMNKALDKVIVPLKKKDAANYKAWMGLQADYNRWVADACAAVEEAYWVDTATGERSMGTGYGSAEMQCRQGQYAWRGFYADAWARNDWQAITKALDEYAKVAPKHQELLAKFTEQAKAAAERAPAQVEQSDTPMQKLSKSDWKDYNDRLDRAASAPKTLAERQCALVPKAPATCADSFRASLFSQMDLSEVMGRPSEG</sequence>
<evidence type="ECO:0000313" key="2">
    <source>
        <dbReference type="EMBL" id="MDY7231314.1"/>
    </source>
</evidence>
<comment type="caution">
    <text evidence="2">The sequence shown here is derived from an EMBL/GenBank/DDBJ whole genome shotgun (WGS) entry which is preliminary data.</text>
</comment>
<reference evidence="2 3" key="1">
    <citation type="submission" date="2023-12" db="EMBL/GenBank/DDBJ databases">
        <title>the genome sequence of Hyalangium sp. s54d21.</title>
        <authorList>
            <person name="Zhang X."/>
        </authorList>
    </citation>
    <scope>NUCLEOTIDE SEQUENCE [LARGE SCALE GENOMIC DNA]</scope>
    <source>
        <strain evidence="3">s54d21</strain>
    </source>
</reference>
<dbReference type="EMBL" id="JAXIVS010000014">
    <property type="protein sequence ID" value="MDY7231314.1"/>
    <property type="molecule type" value="Genomic_DNA"/>
</dbReference>
<evidence type="ECO:0000313" key="3">
    <source>
        <dbReference type="Proteomes" id="UP001291309"/>
    </source>
</evidence>
<protein>
    <recommendedName>
        <fullName evidence="4">Lysozyme inhibitor LprI N-terminal domain-containing protein</fullName>
    </recommendedName>
</protein>
<accession>A0ABU5HEL4</accession>
<dbReference type="Proteomes" id="UP001291309">
    <property type="component" value="Unassembled WGS sequence"/>
</dbReference>
<feature type="signal peptide" evidence="1">
    <location>
        <begin position="1"/>
        <end position="17"/>
    </location>
</feature>
<name>A0ABU5HEL4_9BACT</name>
<proteinExistence type="predicted"/>
<keyword evidence="3" id="KW-1185">Reference proteome</keyword>
<keyword evidence="1" id="KW-0732">Signal</keyword>
<dbReference type="RefSeq" id="WP_321550026.1">
    <property type="nucleotide sequence ID" value="NZ_JAXIVS010000014.1"/>
</dbReference>
<feature type="chain" id="PRO_5045844177" description="Lysozyme inhibitor LprI N-terminal domain-containing protein" evidence="1">
    <location>
        <begin position="18"/>
        <end position="250"/>
    </location>
</feature>